<organism evidence="1 2">
    <name type="scientific">Aquimarina brevivitae</name>
    <dbReference type="NCBI Taxonomy" id="323412"/>
    <lineage>
        <taxon>Bacteria</taxon>
        <taxon>Pseudomonadati</taxon>
        <taxon>Bacteroidota</taxon>
        <taxon>Flavobacteriia</taxon>
        <taxon>Flavobacteriales</taxon>
        <taxon>Flavobacteriaceae</taxon>
        <taxon>Aquimarina</taxon>
    </lineage>
</organism>
<dbReference type="EMBL" id="SGXE01000001">
    <property type="protein sequence ID" value="RZT00076.1"/>
    <property type="molecule type" value="Genomic_DNA"/>
</dbReference>
<name>A0A4Q7PI21_9FLAO</name>
<keyword evidence="2" id="KW-1185">Reference proteome</keyword>
<dbReference type="AlphaFoldDB" id="A0A4Q7PI21"/>
<accession>A0A4Q7PI21</accession>
<protein>
    <recommendedName>
        <fullName evidence="3">Curlin associated repeat-containing protein</fullName>
    </recommendedName>
</protein>
<comment type="caution">
    <text evidence="1">The sequence shown here is derived from an EMBL/GenBank/DDBJ whole genome shotgun (WGS) entry which is preliminary data.</text>
</comment>
<dbReference type="Proteomes" id="UP000292262">
    <property type="component" value="Unassembled WGS sequence"/>
</dbReference>
<evidence type="ECO:0008006" key="3">
    <source>
        <dbReference type="Google" id="ProtNLM"/>
    </source>
</evidence>
<dbReference type="OrthoDB" id="1441793at2"/>
<dbReference type="RefSeq" id="WP_130285873.1">
    <property type="nucleotide sequence ID" value="NZ_SGXE01000001.1"/>
</dbReference>
<sequence length="163" mass="18347">MIRLSIQGVLLFWVFFSFAQENYNLPVENEIVILSQVNSVERTDQIRAANELSNSVFIQQIGERNDVTTAVRAQESAITVLQKGNNNSISMESAATEIQKLVVQRGDYNTVQEFSIDPKAATNLQLIQDGDHLYFEQFGSNELSNSLKIKMTGTARNIIIRSF</sequence>
<evidence type="ECO:0000313" key="2">
    <source>
        <dbReference type="Proteomes" id="UP000292262"/>
    </source>
</evidence>
<evidence type="ECO:0000313" key="1">
    <source>
        <dbReference type="EMBL" id="RZT00076.1"/>
    </source>
</evidence>
<gene>
    <name evidence="1" type="ORF">EV197_1307</name>
</gene>
<reference evidence="1 2" key="1">
    <citation type="submission" date="2019-02" db="EMBL/GenBank/DDBJ databases">
        <title>Genomic Encyclopedia of Type Strains, Phase IV (KMG-IV): sequencing the most valuable type-strain genomes for metagenomic binning, comparative biology and taxonomic classification.</title>
        <authorList>
            <person name="Goeker M."/>
        </authorList>
    </citation>
    <scope>NUCLEOTIDE SEQUENCE [LARGE SCALE GENOMIC DNA]</scope>
    <source>
        <strain evidence="1 2">DSM 17196</strain>
    </source>
</reference>
<proteinExistence type="predicted"/>